<dbReference type="GO" id="GO:0051484">
    <property type="term" value="P:isopentenyl diphosphate biosynthetic process, methylerythritol 4-phosphate pathway involved in terpenoid biosynthetic process"/>
    <property type="evidence" value="ECO:0007669"/>
    <property type="project" value="TreeGrafter"/>
</dbReference>
<dbReference type="GO" id="GO:0030604">
    <property type="term" value="F:1-deoxy-D-xylulose-5-phosphate reductoisomerase activity"/>
    <property type="evidence" value="ECO:0007669"/>
    <property type="project" value="UniProtKB-UniRule"/>
</dbReference>
<evidence type="ECO:0000256" key="7">
    <source>
        <dbReference type="ARBA" id="ARBA00023229"/>
    </source>
</evidence>
<evidence type="ECO:0000313" key="14">
    <source>
        <dbReference type="Proteomes" id="UP000199437"/>
    </source>
</evidence>
<evidence type="ECO:0000256" key="1">
    <source>
        <dbReference type="ARBA" id="ARBA00005094"/>
    </source>
</evidence>
<comment type="caution">
    <text evidence="9">Lacks conserved residue(s) required for the propagation of feature annotation.</text>
</comment>
<dbReference type="PIRSF" id="PIRSF006205">
    <property type="entry name" value="Dxp_reductismrs"/>
    <property type="match status" value="1"/>
</dbReference>
<feature type="binding site" evidence="9">
    <location>
        <position position="31"/>
    </location>
    <ligand>
        <name>NADPH</name>
        <dbReference type="ChEBI" id="CHEBI:57783"/>
    </ligand>
</feature>
<feature type="binding site" evidence="9">
    <location>
        <position position="140"/>
    </location>
    <ligand>
        <name>NADPH</name>
        <dbReference type="ChEBI" id="CHEBI:57783"/>
    </ligand>
</feature>
<dbReference type="GO" id="GO:0070402">
    <property type="term" value="F:NADPH binding"/>
    <property type="evidence" value="ECO:0007669"/>
    <property type="project" value="InterPro"/>
</dbReference>
<gene>
    <name evidence="9" type="primary">dxr</name>
    <name evidence="13" type="ORF">SAMN05216290_0238</name>
</gene>
<keyword evidence="5 9" id="KW-0560">Oxidoreductase</keyword>
<keyword evidence="14" id="KW-1185">Reference proteome</keyword>
<comment type="function">
    <text evidence="9">Catalyzes the NADPH-dependent rearrangement and reduction of 1-deoxy-D-xylulose-5-phosphate (DXP) to 2-C-methyl-D-erythritol 4-phosphate (MEP).</text>
</comment>
<dbReference type="AlphaFoldDB" id="A0A1I0MAJ8"/>
<feature type="binding site" evidence="9">
    <location>
        <position position="233"/>
    </location>
    <ligand>
        <name>1-deoxy-D-xylulose 5-phosphate</name>
        <dbReference type="ChEBI" id="CHEBI:57792"/>
    </ligand>
</feature>
<dbReference type="InterPro" id="IPR036291">
    <property type="entry name" value="NAD(P)-bd_dom_sf"/>
</dbReference>
<dbReference type="EC" id="1.1.1.267" evidence="9"/>
<dbReference type="PANTHER" id="PTHR30525:SF0">
    <property type="entry name" value="1-DEOXY-D-XYLULOSE 5-PHOSPHATE REDUCTOISOMERASE, CHLOROPLASTIC"/>
    <property type="match status" value="1"/>
</dbReference>
<dbReference type="InterPro" id="IPR013644">
    <property type="entry name" value="DXP_reductoisomerase_C"/>
</dbReference>
<evidence type="ECO:0000256" key="3">
    <source>
        <dbReference type="ARBA" id="ARBA00022723"/>
    </source>
</evidence>
<feature type="domain" description="1-deoxy-D-xylulose 5-phosphate reductoisomerase C-terminal" evidence="11">
    <location>
        <begin position="162"/>
        <end position="245"/>
    </location>
</feature>
<dbReference type="Proteomes" id="UP000199437">
    <property type="component" value="Unassembled WGS sequence"/>
</dbReference>
<feature type="binding site" evidence="9">
    <location>
        <position position="228"/>
    </location>
    <ligand>
        <name>1-deoxy-D-xylulose 5-phosphate</name>
        <dbReference type="ChEBI" id="CHEBI:57792"/>
    </ligand>
</feature>
<evidence type="ECO:0000256" key="6">
    <source>
        <dbReference type="ARBA" id="ARBA00023211"/>
    </source>
</evidence>
<feature type="binding site" evidence="9">
    <location>
        <position position="221"/>
    </location>
    <ligand>
        <name>NADPH</name>
        <dbReference type="ChEBI" id="CHEBI:57783"/>
    </ligand>
</feature>
<feature type="binding site" evidence="9">
    <location>
        <position position="168"/>
    </location>
    <ligand>
        <name>Mn(2+)</name>
        <dbReference type="ChEBI" id="CHEBI:29035"/>
    </ligand>
</feature>
<feature type="domain" description="DXP reductoisomerase C-terminal" evidence="12">
    <location>
        <begin position="277"/>
        <end position="392"/>
    </location>
</feature>
<reference evidence="14" key="1">
    <citation type="submission" date="2016-10" db="EMBL/GenBank/DDBJ databases">
        <authorList>
            <person name="Varghese N."/>
            <person name="Submissions S."/>
        </authorList>
    </citation>
    <scope>NUCLEOTIDE SEQUENCE [LARGE SCALE GENOMIC DNA]</scope>
    <source>
        <strain evidence="14">CGMCC 1.12402</strain>
    </source>
</reference>
<feature type="binding site" evidence="9">
    <location>
        <position position="28"/>
    </location>
    <ligand>
        <name>NADPH</name>
        <dbReference type="ChEBI" id="CHEBI:57783"/>
    </ligand>
</feature>
<dbReference type="SUPFAM" id="SSF69055">
    <property type="entry name" value="1-deoxy-D-xylulose-5-phosphate reductoisomerase, C-terminal domain"/>
    <property type="match status" value="1"/>
</dbReference>
<evidence type="ECO:0000256" key="5">
    <source>
        <dbReference type="ARBA" id="ARBA00023002"/>
    </source>
</evidence>
<feature type="binding site" evidence="9">
    <location>
        <position position="237"/>
    </location>
    <ligand>
        <name>Mn(2+)</name>
        <dbReference type="ChEBI" id="CHEBI:29035"/>
    </ligand>
</feature>
<evidence type="ECO:0000313" key="13">
    <source>
        <dbReference type="EMBL" id="SEV85507.1"/>
    </source>
</evidence>
<keyword evidence="7 9" id="KW-0414">Isoprene biosynthesis</keyword>
<dbReference type="FunFam" id="3.40.50.720:FF:000045">
    <property type="entry name" value="1-deoxy-D-xylulose 5-phosphate reductoisomerase"/>
    <property type="match status" value="1"/>
</dbReference>
<dbReference type="UniPathway" id="UPA00056">
    <property type="reaction ID" value="UER00092"/>
</dbReference>
<feature type="binding site" evidence="9">
    <location>
        <position position="237"/>
    </location>
    <ligand>
        <name>1-deoxy-D-xylulose 5-phosphate</name>
        <dbReference type="ChEBI" id="CHEBI:57792"/>
    </ligand>
</feature>
<accession>A0A1I0MAJ8</accession>
<feature type="binding site" evidence="9">
    <location>
        <position position="234"/>
    </location>
    <ligand>
        <name>1-deoxy-D-xylulose 5-phosphate</name>
        <dbReference type="ChEBI" id="CHEBI:57792"/>
    </ligand>
</feature>
<comment type="pathway">
    <text evidence="1 9">Isoprenoid biosynthesis; isopentenyl diphosphate biosynthesis via DXP pathway; isopentenyl diphosphate from 1-deoxy-D-xylulose 5-phosphate: step 1/6.</text>
</comment>
<dbReference type="Pfam" id="PF02670">
    <property type="entry name" value="DXP_reductoisom"/>
    <property type="match status" value="1"/>
</dbReference>
<sequence>MPFRKIRLSIIDLSLLSTSKNIAILGSTGSIGTQALEVIAANPEHFTAEVLTAQNSATLLIEQARKFKPNVVVIGNEAKYQEVFDALDPLDIKVYAGANALCSVVQMDSVDLVLTALVGYAGLKPTIAAIESGKNIALANKETLVVAGELITKLAAEKGINIYPVDSEHSAIFQCLVGEFHNPIEKIVLTASGGPFRGMKRDQLLRVKKEQALKHPNWEMGAKITIDSASMMNKGLEVIEAKWLFGLKKSQIEVIVHPQSIIHSLVQFEDGSMKAQMGLPDMKLPIQFAMTYPARLKTDFPRFNFMDYPELTFEAPDLETFRNLTLSFEAMDKGGNMPCILNAANEVAVARFLKDEIGFLEMSDLVAHCMQKISFLQQPTYEDYVQTDEETRILAKAFK</sequence>
<dbReference type="InterPro" id="IPR036169">
    <property type="entry name" value="DXPR_C_sf"/>
</dbReference>
<comment type="similarity">
    <text evidence="2 9">Belongs to the DXR family.</text>
</comment>
<dbReference type="STRING" id="1267423.SAMN05216290_0238"/>
<dbReference type="Gene3D" id="1.10.1740.10">
    <property type="match status" value="1"/>
</dbReference>
<dbReference type="InterPro" id="IPR013512">
    <property type="entry name" value="DXP_reductoisomerase_N"/>
</dbReference>
<evidence type="ECO:0000259" key="10">
    <source>
        <dbReference type="Pfam" id="PF02670"/>
    </source>
</evidence>
<feature type="binding site" evidence="9">
    <location>
        <position position="168"/>
    </location>
    <ligand>
        <name>1-deoxy-D-xylulose 5-phosphate</name>
        <dbReference type="ChEBI" id="CHEBI:57792"/>
    </ligand>
</feature>
<evidence type="ECO:0000256" key="9">
    <source>
        <dbReference type="HAMAP-Rule" id="MF_00183"/>
    </source>
</evidence>
<feature type="binding site" evidence="9">
    <location>
        <position position="29"/>
    </location>
    <ligand>
        <name>NADPH</name>
        <dbReference type="ChEBI" id="CHEBI:57783"/>
    </ligand>
</feature>
<keyword evidence="4 9" id="KW-0521">NADP</keyword>
<feature type="binding site" evidence="9">
    <location>
        <position position="192"/>
    </location>
    <ligand>
        <name>1-deoxy-D-xylulose 5-phosphate</name>
        <dbReference type="ChEBI" id="CHEBI:57792"/>
    </ligand>
</feature>
<evidence type="ECO:0000259" key="12">
    <source>
        <dbReference type="Pfam" id="PF13288"/>
    </source>
</evidence>
<dbReference type="NCBIfam" id="NF009114">
    <property type="entry name" value="PRK12464.1"/>
    <property type="match status" value="1"/>
</dbReference>
<dbReference type="OrthoDB" id="9806546at2"/>
<dbReference type="GO" id="GO:0030145">
    <property type="term" value="F:manganese ion binding"/>
    <property type="evidence" value="ECO:0007669"/>
    <property type="project" value="TreeGrafter"/>
</dbReference>
<dbReference type="Pfam" id="PF13288">
    <property type="entry name" value="DXPR_C"/>
    <property type="match status" value="1"/>
</dbReference>
<dbReference type="EMBL" id="FOIR01000001">
    <property type="protein sequence ID" value="SEV85507.1"/>
    <property type="molecule type" value="Genomic_DNA"/>
</dbReference>
<evidence type="ECO:0000256" key="8">
    <source>
        <dbReference type="ARBA" id="ARBA00048543"/>
    </source>
</evidence>
<feature type="binding site" evidence="9">
    <location>
        <position position="30"/>
    </location>
    <ligand>
        <name>NADPH</name>
        <dbReference type="ChEBI" id="CHEBI:57783"/>
    </ligand>
</feature>
<evidence type="ECO:0000259" key="11">
    <source>
        <dbReference type="Pfam" id="PF08436"/>
    </source>
</evidence>
<feature type="binding site" evidence="9">
    <location>
        <position position="167"/>
    </location>
    <ligand>
        <name>1-deoxy-D-xylulose 5-phosphate</name>
        <dbReference type="ChEBI" id="CHEBI:57792"/>
    </ligand>
</feature>
<dbReference type="SUPFAM" id="SSF55347">
    <property type="entry name" value="Glyceraldehyde-3-phosphate dehydrogenase-like, C-terminal domain"/>
    <property type="match status" value="1"/>
</dbReference>
<evidence type="ECO:0000256" key="4">
    <source>
        <dbReference type="ARBA" id="ARBA00022857"/>
    </source>
</evidence>
<feature type="binding site" evidence="9">
    <location>
        <position position="215"/>
    </location>
    <ligand>
        <name>1-deoxy-D-xylulose 5-phosphate</name>
        <dbReference type="ChEBI" id="CHEBI:57792"/>
    </ligand>
</feature>
<feature type="domain" description="1-deoxy-D-xylulose 5-phosphate reductoisomerase N-terminal" evidence="10">
    <location>
        <begin position="22"/>
        <end position="148"/>
    </location>
</feature>
<organism evidence="13 14">
    <name type="scientific">Roseivirga pacifica</name>
    <dbReference type="NCBI Taxonomy" id="1267423"/>
    <lineage>
        <taxon>Bacteria</taxon>
        <taxon>Pseudomonadati</taxon>
        <taxon>Bacteroidota</taxon>
        <taxon>Cytophagia</taxon>
        <taxon>Cytophagales</taxon>
        <taxon>Roseivirgaceae</taxon>
        <taxon>Roseivirga</taxon>
    </lineage>
</organism>
<keyword evidence="3 9" id="KW-0479">Metal-binding</keyword>
<keyword evidence="13" id="KW-0413">Isomerase</keyword>
<dbReference type="PANTHER" id="PTHR30525">
    <property type="entry name" value="1-DEOXY-D-XYLULOSE 5-PHOSPHATE REDUCTOISOMERASE"/>
    <property type="match status" value="1"/>
</dbReference>
<feature type="binding site" evidence="9">
    <location>
        <position position="141"/>
    </location>
    <ligand>
        <name>1-deoxy-D-xylulose 5-phosphate</name>
        <dbReference type="ChEBI" id="CHEBI:57792"/>
    </ligand>
</feature>
<comment type="catalytic activity">
    <reaction evidence="8">
        <text>2-C-methyl-D-erythritol 4-phosphate + NADP(+) = 1-deoxy-D-xylulose 5-phosphate + NADPH + H(+)</text>
        <dbReference type="Rhea" id="RHEA:13717"/>
        <dbReference type="ChEBI" id="CHEBI:15378"/>
        <dbReference type="ChEBI" id="CHEBI:57783"/>
        <dbReference type="ChEBI" id="CHEBI:57792"/>
        <dbReference type="ChEBI" id="CHEBI:58262"/>
        <dbReference type="ChEBI" id="CHEBI:58349"/>
        <dbReference type="EC" id="1.1.1.267"/>
    </reaction>
    <physiologicalReaction direction="right-to-left" evidence="8">
        <dbReference type="Rhea" id="RHEA:13719"/>
    </physiologicalReaction>
</comment>
<feature type="binding site" evidence="9">
    <location>
        <position position="166"/>
    </location>
    <ligand>
        <name>Mn(2+)</name>
        <dbReference type="ChEBI" id="CHEBI:29035"/>
    </ligand>
</feature>
<dbReference type="InterPro" id="IPR026877">
    <property type="entry name" value="DXPR_C"/>
</dbReference>
<dbReference type="GO" id="GO:0016853">
    <property type="term" value="F:isomerase activity"/>
    <property type="evidence" value="ECO:0007669"/>
    <property type="project" value="UniProtKB-KW"/>
</dbReference>
<keyword evidence="9" id="KW-0460">Magnesium</keyword>
<dbReference type="HAMAP" id="MF_00183">
    <property type="entry name" value="DXP_reductoisom"/>
    <property type="match status" value="1"/>
</dbReference>
<protein>
    <recommendedName>
        <fullName evidence="9">1-deoxy-D-xylulose 5-phosphate reductoisomerase</fullName>
        <shortName evidence="9">DXP reductoisomerase</shortName>
        <ecNumber evidence="9">1.1.1.267</ecNumber>
    </recommendedName>
    <alternativeName>
        <fullName evidence="9">1-deoxyxylulose-5-phosphate reductoisomerase</fullName>
    </alternativeName>
    <alternativeName>
        <fullName evidence="9">2-C-methyl-D-erythritol 4-phosphate synthase</fullName>
    </alternativeName>
</protein>
<dbReference type="SUPFAM" id="SSF51735">
    <property type="entry name" value="NAD(P)-binding Rossmann-fold domains"/>
    <property type="match status" value="1"/>
</dbReference>
<proteinExistence type="inferred from homology"/>
<feature type="binding site" evidence="9">
    <location>
        <position position="142"/>
    </location>
    <ligand>
        <name>NADPH</name>
        <dbReference type="ChEBI" id="CHEBI:57783"/>
    </ligand>
</feature>
<dbReference type="NCBIfam" id="TIGR00243">
    <property type="entry name" value="Dxr"/>
    <property type="match status" value="1"/>
</dbReference>
<evidence type="ECO:0000256" key="2">
    <source>
        <dbReference type="ARBA" id="ARBA00006825"/>
    </source>
</evidence>
<name>A0A1I0MAJ8_9BACT</name>
<dbReference type="Gene3D" id="3.40.50.720">
    <property type="entry name" value="NAD(P)-binding Rossmann-like Domain"/>
    <property type="match status" value="1"/>
</dbReference>
<keyword evidence="6 9" id="KW-0464">Manganese</keyword>
<dbReference type="Pfam" id="PF08436">
    <property type="entry name" value="DXP_redisom_C"/>
    <property type="match status" value="1"/>
</dbReference>
<comment type="cofactor">
    <cofactor evidence="9">
        <name>Mg(2+)</name>
        <dbReference type="ChEBI" id="CHEBI:18420"/>
    </cofactor>
    <cofactor evidence="9">
        <name>Mn(2+)</name>
        <dbReference type="ChEBI" id="CHEBI:29035"/>
    </cofactor>
</comment>
<dbReference type="InterPro" id="IPR003821">
    <property type="entry name" value="DXP_reductoisomerase"/>
</dbReference>